<reference evidence="13" key="1">
    <citation type="submission" date="2023-07" db="EMBL/GenBank/DDBJ databases">
        <authorList>
            <consortium name="AG Swart"/>
            <person name="Singh M."/>
            <person name="Singh A."/>
            <person name="Seah K."/>
            <person name="Emmerich C."/>
        </authorList>
    </citation>
    <scope>NUCLEOTIDE SEQUENCE</scope>
    <source>
        <strain evidence="13">DP1</strain>
    </source>
</reference>
<feature type="compositionally biased region" description="Polar residues" evidence="9">
    <location>
        <begin position="656"/>
        <end position="666"/>
    </location>
</feature>
<dbReference type="InterPro" id="IPR011527">
    <property type="entry name" value="ABC1_TM_dom"/>
</dbReference>
<feature type="transmembrane region" description="Helical" evidence="10">
    <location>
        <begin position="267"/>
        <end position="296"/>
    </location>
</feature>
<keyword evidence="14" id="KW-1185">Reference proteome</keyword>
<feature type="domain" description="ABC transporter" evidence="11">
    <location>
        <begin position="1026"/>
        <end position="1271"/>
    </location>
</feature>
<dbReference type="InterPro" id="IPR017871">
    <property type="entry name" value="ABC_transporter-like_CS"/>
</dbReference>
<dbReference type="PROSITE" id="PS00211">
    <property type="entry name" value="ABC_TRANSPORTER_1"/>
    <property type="match status" value="2"/>
</dbReference>
<feature type="transmembrane region" description="Helical" evidence="10">
    <location>
        <begin position="813"/>
        <end position="833"/>
    </location>
</feature>
<dbReference type="FunFam" id="3.40.50.300:FF:000218">
    <property type="entry name" value="Multidrug ABC transporter ATP-binding protein"/>
    <property type="match status" value="1"/>
</dbReference>
<sequence length="1272" mass="142485">MEDTKQNDEMSSISHHEDAPKSNEPIPKADFGDLYKYLTGPYKALFFIGCCSAFFGGFNFPLCSYIIQRILDRMGGGDVDYIHDKMIDNSWFFMGVAGASFFANFTQYACFTLIGKKINFELRWRYLQALLRQDNTWFDDQNIEGIPSDFHKRMKEIECGFGRSIGFIIYGFGAYLCGIGITFAIAWIFLFCLFALVVYATIIFNFVEETLNSVQALVESTFDKGGVQAEESFNSIKVIKAFRQEKNCSDHFLRHLEKNNREVLGKAWNYGAAFGLLETIAYHFTCYAFVIGGFFVSEGVHNSFPDESYTGGDIFSCISFLCGNYFFTNSIRVMFLFNKAREAAHPIIELIERVPEISLDDENGADINEISDSIQLNNVSFKYPKAANKVLKGVTINIRKGETVAIIGKSGSGKSTIAKLLERFYDPIEGEVLVDGQNLKSINLRKYRNLIGYVGQEPCLFNESIRENLQNSYPEATEEDIITALKRAHAWDFIEKLDDGIDHNVGAIGSKLSGGQKQRIAIARALVRNPQLLIFDEATSALDNESEKKVQEAIESIEGDSITKVVIAHRLTTVKNSETIIVLEDGEIVEQGDHNELMRVNGIYAEMTNVQEKANRTKDVLTHEEKKKAPESNHRDDAYAGEDTVSEKDPLLEPQRNLQRQNVQNDGSEDSEGTLTYLKQVYSYASPKGYIALMLIGATLVALTLVVMPYPFSKFFYTALQDDSTGTELKNDMAIYLPIIFGMGVIAAILQFFTRAMLHIVNTNLLQGVRKFVYDQILHQPIEFFDHRDHNTGNLTAILSSSTRELNGAAVELYLFIFQSMASMIGGIIFGFIFEWNIGLLFCLIVPVSWLSMGATFALQSSAQSGYKESVSRQEKMVSDYILNYNTVLSLANEKTIIARYFNENNSEESSYKVDKDSLYEAIGPGLLYGFGSSFFILSFSLVGFVSAHNIKSGKDPEDQLRCTLGFWYSFLTVSYLMSNPPDFGKSIQAVRKIFGLSKYAKEGEPGCPIKNGDADLGSEGVSGAIEFHHVYFRYPSAQTDNWVLQDFNLKINEGESIGFVGESGCGKSTIAALLFRFYEPQSGYITIGGRKLGEFTLSSVRAHFGYVQQEPILFNTSIMENICFGKPHATCDEIIEAARNANCDEFVRKKDFGGQPDDKDSFDEVSDDPRYDTLDEGYRFICGSKGSKLSGGQKQRVAIARSIISNPKFLILDEATSALDESCQKEVQESLDQIMTQRTSIVIAHRLSTLAKCKRIVTIESGIIVKDVYKD</sequence>
<evidence type="ECO:0000256" key="9">
    <source>
        <dbReference type="SAM" id="MobiDB-lite"/>
    </source>
</evidence>
<dbReference type="GO" id="GO:0005743">
    <property type="term" value="C:mitochondrial inner membrane"/>
    <property type="evidence" value="ECO:0007669"/>
    <property type="project" value="TreeGrafter"/>
</dbReference>
<feature type="compositionally biased region" description="Basic and acidic residues" evidence="9">
    <location>
        <begin position="614"/>
        <end position="638"/>
    </location>
</feature>
<feature type="transmembrane region" description="Helical" evidence="10">
    <location>
        <begin position="187"/>
        <end position="207"/>
    </location>
</feature>
<feature type="transmembrane region" description="Helical" evidence="10">
    <location>
        <begin position="733"/>
        <end position="753"/>
    </location>
</feature>
<dbReference type="Gene3D" id="1.20.1560.10">
    <property type="entry name" value="ABC transporter type 1, transmembrane domain"/>
    <property type="match status" value="1"/>
</dbReference>
<keyword evidence="5" id="KW-0547">Nucleotide-binding</keyword>
<feature type="domain" description="ABC transmembrane type-1" evidence="12">
    <location>
        <begin position="64"/>
        <end position="321"/>
    </location>
</feature>
<evidence type="ECO:0000256" key="7">
    <source>
        <dbReference type="ARBA" id="ARBA00022989"/>
    </source>
</evidence>
<keyword evidence="6" id="KW-0067">ATP-binding</keyword>
<keyword evidence="3" id="KW-0813">Transport</keyword>
<dbReference type="SUPFAM" id="SSF90123">
    <property type="entry name" value="ABC transporter transmembrane region"/>
    <property type="match status" value="2"/>
</dbReference>
<evidence type="ECO:0000259" key="12">
    <source>
        <dbReference type="PROSITE" id="PS50929"/>
    </source>
</evidence>
<evidence type="ECO:0000256" key="5">
    <source>
        <dbReference type="ARBA" id="ARBA00022741"/>
    </source>
</evidence>
<dbReference type="PANTHER" id="PTHR43394">
    <property type="entry name" value="ATP-DEPENDENT PERMEASE MDL1, MITOCHONDRIAL"/>
    <property type="match status" value="1"/>
</dbReference>
<keyword evidence="7 10" id="KW-1133">Transmembrane helix</keyword>
<dbReference type="PANTHER" id="PTHR43394:SF27">
    <property type="entry name" value="ATP-DEPENDENT TRANSLOCASE ABCB1-LIKE"/>
    <property type="match status" value="1"/>
</dbReference>
<dbReference type="GO" id="GO:0005524">
    <property type="term" value="F:ATP binding"/>
    <property type="evidence" value="ECO:0007669"/>
    <property type="project" value="UniProtKB-KW"/>
</dbReference>
<evidence type="ECO:0000256" key="6">
    <source>
        <dbReference type="ARBA" id="ARBA00022840"/>
    </source>
</evidence>
<feature type="domain" description="ABC transporter" evidence="11">
    <location>
        <begin position="374"/>
        <end position="610"/>
    </location>
</feature>
<dbReference type="GO" id="GO:0090374">
    <property type="term" value="P:oligopeptide export from mitochondrion"/>
    <property type="evidence" value="ECO:0007669"/>
    <property type="project" value="TreeGrafter"/>
</dbReference>
<feature type="transmembrane region" description="Helical" evidence="10">
    <location>
        <begin position="922"/>
        <end position="948"/>
    </location>
</feature>
<gene>
    <name evidence="13" type="ORF">ECRASSUSDP1_LOCUS342</name>
</gene>
<comment type="similarity">
    <text evidence="2">Belongs to the ABC transporter superfamily. ABCB family. Multidrug resistance exporter (TC 3.A.1.201) subfamily.</text>
</comment>
<feature type="region of interest" description="Disordered" evidence="9">
    <location>
        <begin position="1"/>
        <end position="25"/>
    </location>
</feature>
<feature type="transmembrane region" description="Helical" evidence="10">
    <location>
        <begin position="308"/>
        <end position="327"/>
    </location>
</feature>
<dbReference type="Pfam" id="PF00664">
    <property type="entry name" value="ABC_membrane"/>
    <property type="match status" value="2"/>
</dbReference>
<evidence type="ECO:0000313" key="14">
    <source>
        <dbReference type="Proteomes" id="UP001295684"/>
    </source>
</evidence>
<dbReference type="PROSITE" id="PS50929">
    <property type="entry name" value="ABC_TM1F"/>
    <property type="match status" value="2"/>
</dbReference>
<evidence type="ECO:0000259" key="11">
    <source>
        <dbReference type="PROSITE" id="PS50893"/>
    </source>
</evidence>
<feature type="transmembrane region" description="Helical" evidence="10">
    <location>
        <begin position="839"/>
        <end position="860"/>
    </location>
</feature>
<dbReference type="GO" id="GO:0016887">
    <property type="term" value="F:ATP hydrolysis activity"/>
    <property type="evidence" value="ECO:0007669"/>
    <property type="project" value="InterPro"/>
</dbReference>
<protein>
    <submittedName>
        <fullName evidence="13">Uncharacterized protein</fullName>
    </submittedName>
</protein>
<dbReference type="FunFam" id="3.40.50.300:FF:000604">
    <property type="entry name" value="ABC transporter B family member 28"/>
    <property type="match status" value="1"/>
</dbReference>
<organism evidence="13 14">
    <name type="scientific">Euplotes crassus</name>
    <dbReference type="NCBI Taxonomy" id="5936"/>
    <lineage>
        <taxon>Eukaryota</taxon>
        <taxon>Sar</taxon>
        <taxon>Alveolata</taxon>
        <taxon>Ciliophora</taxon>
        <taxon>Intramacronucleata</taxon>
        <taxon>Spirotrichea</taxon>
        <taxon>Hypotrichia</taxon>
        <taxon>Euplotida</taxon>
        <taxon>Euplotidae</taxon>
        <taxon>Moneuplotes</taxon>
    </lineage>
</organism>
<feature type="transmembrane region" description="Helical" evidence="10">
    <location>
        <begin position="161"/>
        <end position="181"/>
    </location>
</feature>
<dbReference type="EMBL" id="CAMPGE010000316">
    <property type="protein sequence ID" value="CAI2359057.1"/>
    <property type="molecule type" value="Genomic_DNA"/>
</dbReference>
<dbReference type="Pfam" id="PF00005">
    <property type="entry name" value="ABC_tran"/>
    <property type="match status" value="2"/>
</dbReference>
<feature type="transmembrane region" description="Helical" evidence="10">
    <location>
        <begin position="44"/>
        <end position="71"/>
    </location>
</feature>
<evidence type="ECO:0000256" key="2">
    <source>
        <dbReference type="ARBA" id="ARBA00007577"/>
    </source>
</evidence>
<dbReference type="AlphaFoldDB" id="A0AAD1X520"/>
<keyword evidence="4 10" id="KW-0812">Transmembrane</keyword>
<evidence type="ECO:0000256" key="4">
    <source>
        <dbReference type="ARBA" id="ARBA00022692"/>
    </source>
</evidence>
<feature type="domain" description="ABC transmembrane type-1" evidence="12">
    <location>
        <begin position="692"/>
        <end position="913"/>
    </location>
</feature>
<feature type="transmembrane region" description="Helical" evidence="10">
    <location>
        <begin position="689"/>
        <end position="713"/>
    </location>
</feature>
<evidence type="ECO:0000313" key="13">
    <source>
        <dbReference type="EMBL" id="CAI2359057.1"/>
    </source>
</evidence>
<evidence type="ECO:0000256" key="3">
    <source>
        <dbReference type="ARBA" id="ARBA00022448"/>
    </source>
</evidence>
<dbReference type="InterPro" id="IPR027417">
    <property type="entry name" value="P-loop_NTPase"/>
</dbReference>
<dbReference type="SUPFAM" id="SSF52540">
    <property type="entry name" value="P-loop containing nucleoside triphosphate hydrolases"/>
    <property type="match status" value="2"/>
</dbReference>
<comment type="caution">
    <text evidence="13">The sequence shown here is derived from an EMBL/GenBank/DDBJ whole genome shotgun (WGS) entry which is preliminary data.</text>
</comment>
<evidence type="ECO:0000256" key="8">
    <source>
        <dbReference type="ARBA" id="ARBA00023136"/>
    </source>
</evidence>
<feature type="region of interest" description="Disordered" evidence="9">
    <location>
        <begin position="614"/>
        <end position="671"/>
    </location>
</feature>
<evidence type="ECO:0000256" key="10">
    <source>
        <dbReference type="SAM" id="Phobius"/>
    </source>
</evidence>
<dbReference type="InterPro" id="IPR003593">
    <property type="entry name" value="AAA+_ATPase"/>
</dbReference>
<dbReference type="Gene3D" id="3.40.50.300">
    <property type="entry name" value="P-loop containing nucleotide triphosphate hydrolases"/>
    <property type="match status" value="2"/>
</dbReference>
<feature type="transmembrane region" description="Helical" evidence="10">
    <location>
        <begin position="91"/>
        <end position="115"/>
    </location>
</feature>
<dbReference type="SMART" id="SM00382">
    <property type="entry name" value="AAA"/>
    <property type="match status" value="2"/>
</dbReference>
<dbReference type="Proteomes" id="UP001295684">
    <property type="component" value="Unassembled WGS sequence"/>
</dbReference>
<proteinExistence type="inferred from homology"/>
<dbReference type="InterPro" id="IPR039421">
    <property type="entry name" value="Type_1_exporter"/>
</dbReference>
<accession>A0AAD1X520</accession>
<dbReference type="InterPro" id="IPR036640">
    <property type="entry name" value="ABC1_TM_sf"/>
</dbReference>
<dbReference type="PROSITE" id="PS50893">
    <property type="entry name" value="ABC_TRANSPORTER_2"/>
    <property type="match status" value="2"/>
</dbReference>
<dbReference type="InterPro" id="IPR003439">
    <property type="entry name" value="ABC_transporter-like_ATP-bd"/>
</dbReference>
<name>A0AAD1X520_EUPCR</name>
<comment type="subcellular location">
    <subcellularLocation>
        <location evidence="1">Membrane</location>
        <topology evidence="1">Multi-pass membrane protein</topology>
    </subcellularLocation>
</comment>
<dbReference type="GO" id="GO:0015421">
    <property type="term" value="F:ABC-type oligopeptide transporter activity"/>
    <property type="evidence" value="ECO:0007669"/>
    <property type="project" value="TreeGrafter"/>
</dbReference>
<keyword evidence="8 10" id="KW-0472">Membrane</keyword>
<feature type="compositionally biased region" description="Basic and acidic residues" evidence="9">
    <location>
        <begin position="1"/>
        <end position="21"/>
    </location>
</feature>
<evidence type="ECO:0000256" key="1">
    <source>
        <dbReference type="ARBA" id="ARBA00004141"/>
    </source>
</evidence>